<feature type="domain" description="PLD phosphodiesterase" evidence="9">
    <location>
        <begin position="400"/>
        <end position="427"/>
    </location>
</feature>
<dbReference type="PIRSF" id="PIRSF009376">
    <property type="entry name" value="Phospholipase_D_euk"/>
    <property type="match status" value="1"/>
</dbReference>
<protein>
    <recommendedName>
        <fullName evidence="6">Phospholipase</fullName>
        <ecNumber evidence="6">3.1.4.4</ecNumber>
    </recommendedName>
</protein>
<feature type="region of interest" description="Disordered" evidence="7">
    <location>
        <begin position="542"/>
        <end position="568"/>
    </location>
</feature>
<dbReference type="InterPro" id="IPR016555">
    <property type="entry name" value="PLipase_D_euk"/>
</dbReference>
<comment type="similarity">
    <text evidence="6">Belongs to the phospholipase D family.</text>
</comment>
<name>A0A078AUF4_STYLE</name>
<keyword evidence="2" id="KW-0677">Repeat</keyword>
<proteinExistence type="inferred from homology"/>
<keyword evidence="4 6" id="KW-0442">Lipid degradation</keyword>
<evidence type="ECO:0000313" key="10">
    <source>
        <dbReference type="EMBL" id="CDW84493.1"/>
    </source>
</evidence>
<dbReference type="OMA" id="HENMDER"/>
<dbReference type="InParanoid" id="A0A078AUF4"/>
<evidence type="ECO:0000313" key="11">
    <source>
        <dbReference type="Proteomes" id="UP000039865"/>
    </source>
</evidence>
<dbReference type="SUPFAM" id="SSF50729">
    <property type="entry name" value="PH domain-like"/>
    <property type="match status" value="1"/>
</dbReference>
<dbReference type="Gene3D" id="3.30.870.10">
    <property type="entry name" value="Endonuclease Chain A"/>
    <property type="match status" value="2"/>
</dbReference>
<feature type="domain" description="PLD phosphodiesterase" evidence="9">
    <location>
        <begin position="1035"/>
        <end position="1062"/>
    </location>
</feature>
<organism evidence="10 11">
    <name type="scientific">Stylonychia lemnae</name>
    <name type="common">Ciliate</name>
    <dbReference type="NCBI Taxonomy" id="5949"/>
    <lineage>
        <taxon>Eukaryota</taxon>
        <taxon>Sar</taxon>
        <taxon>Alveolata</taxon>
        <taxon>Ciliophora</taxon>
        <taxon>Intramacronucleata</taxon>
        <taxon>Spirotrichea</taxon>
        <taxon>Stichotrichia</taxon>
        <taxon>Sporadotrichida</taxon>
        <taxon>Oxytrichidae</taxon>
        <taxon>Stylonychinae</taxon>
        <taxon>Stylonychia</taxon>
    </lineage>
</organism>
<dbReference type="EC" id="3.1.4.4" evidence="6"/>
<feature type="compositionally biased region" description="Basic and acidic residues" evidence="7">
    <location>
        <begin position="556"/>
        <end position="566"/>
    </location>
</feature>
<dbReference type="Proteomes" id="UP000039865">
    <property type="component" value="Unassembled WGS sequence"/>
</dbReference>
<evidence type="ECO:0000256" key="2">
    <source>
        <dbReference type="ARBA" id="ARBA00022737"/>
    </source>
</evidence>
<evidence type="ECO:0000259" key="9">
    <source>
        <dbReference type="PROSITE" id="PS50035"/>
    </source>
</evidence>
<sequence>MVISDENAIFYDITLKYSSSVFEKSFQLNEEVLPTSYVITKHFKEIKHFLRFLMKKLRVNHQKKANDYNSIQLETSRLYLYGLFQRENTKFITEIHRDQHDRAKKNLEYMKNGLTHAISILNALSLEFLWMDDITINFFENILKQGFMLKQAGGRPTTSKCWSTCLQPMRYSKKWFILTNQFLCYVEKPFPKNIQELNSLFDKDLSIQPRSTNTSELKKLSKSFQSTNNDNFQLREVILIDNQWEMKIKNRLNKPKIHITTSNRLLSVKFVHKEFYSWRQKIERAIDLSPWSYKLERFVQDSFAPIRRGNKVRLMIDGEMYFRNVAEEISKAESEIFITDWWLCPKYFLVRPAERGVRIYILHWRESKFAVNFNSLTTKQYLMGLHPNIKMIRHSSGAIQLWSHHAKLVIIDQQIVFIGGLDICYGRWDTRNHPLYDVGKGEDDQCLYPGKDFCNERNVPILKPDDYIECSLDRDKQARMPFHDTAVCIEGDSANDLAHHFVQLWNNSKLNQRESQNQTLSVITTKTSIFDKVLHKMRKKSSQVQQNNQFGNQRNNAEEAKLRDRSNMSVSKADYENRYFEEDAKFDEGLEGIISKNLNFNQFNQMHQSKVPKSLSYLNTRYISRIQNIFQRLKQRKKSIPQQPQNQQSFVSTPKSNKVIDAGNLSFDRESQNIRYFTQMKGNFKTKANREDNPRSIFSGVGPFLIDDGEDHENMDERILSKLELDLPKFENQMDDHEQGIIIQKSNLQPFKNIQIIGNSQFSDDVFESISQIEQEDLNHDLNLEDDIDQKSSIRKRKSNYKEQRSPYINTQEVQIIMHTPQRQESKAKIRQKNDSFVENDFQGKINGHQRNLIQTFHSQGNILDDQVDKVTHKNCNIQALRSSAPWSLGLLKVEHSIYEAYIQLIEQSQHLIYIENQFFISQCVFNDSDRTNIIKNKVGLALRERILRAHRLQQEFLVVIFVPLMPAFAGDILDSSSSILRIQINYQLSTMARGKTSLIELLKQDGVEDPWEYIRFFSLRTHSVLPTNKMPVTEMIYIHSKCMIVDDTHIIIGSANINDRSMLGSRDHEVGVVISQNDREDQIKITLGGKKVRVGKMAHQFRTELMMEHFGFTYDIIQDPIKNKQRLFDVAQNNSKVFFEIFRCEPDNSISSFVELQTIRELRNQEQADVEGFKTQYDKLKDEIFGHAVIYPINFLKDEQLGLNFLNSEIFVPEITFV</sequence>
<evidence type="ECO:0000259" key="8">
    <source>
        <dbReference type="PROSITE" id="PS50003"/>
    </source>
</evidence>
<accession>A0A078AUF4</accession>
<dbReference type="EMBL" id="CCKQ01012854">
    <property type="protein sequence ID" value="CDW84493.1"/>
    <property type="molecule type" value="Genomic_DNA"/>
</dbReference>
<dbReference type="OrthoDB" id="419078at2759"/>
<dbReference type="SMART" id="SM00155">
    <property type="entry name" value="PLDc"/>
    <property type="match status" value="2"/>
</dbReference>
<dbReference type="CDD" id="cd09141">
    <property type="entry name" value="PLDc_vPLD1_2_yPLD_like_2"/>
    <property type="match status" value="1"/>
</dbReference>
<feature type="compositionally biased region" description="Low complexity" evidence="7">
    <location>
        <begin position="543"/>
        <end position="555"/>
    </location>
</feature>
<dbReference type="AlphaFoldDB" id="A0A078AUF4"/>
<keyword evidence="3 6" id="KW-0378">Hydrolase</keyword>
<dbReference type="SUPFAM" id="SSF56024">
    <property type="entry name" value="Phospholipase D/nuclease"/>
    <property type="match status" value="2"/>
</dbReference>
<dbReference type="PROSITE" id="PS50003">
    <property type="entry name" value="PH_DOMAIN"/>
    <property type="match status" value="1"/>
</dbReference>
<dbReference type="InterPro" id="IPR015679">
    <property type="entry name" value="PLipase_D_fam"/>
</dbReference>
<dbReference type="InterPro" id="IPR001736">
    <property type="entry name" value="PLipase_D/transphosphatidylase"/>
</dbReference>
<dbReference type="PANTHER" id="PTHR18896">
    <property type="entry name" value="PHOSPHOLIPASE D"/>
    <property type="match status" value="1"/>
</dbReference>
<dbReference type="PROSITE" id="PS50035">
    <property type="entry name" value="PLD"/>
    <property type="match status" value="2"/>
</dbReference>
<evidence type="ECO:0000256" key="1">
    <source>
        <dbReference type="ARBA" id="ARBA00000798"/>
    </source>
</evidence>
<dbReference type="PANTHER" id="PTHR18896:SF76">
    <property type="entry name" value="PHOSPHOLIPASE"/>
    <property type="match status" value="1"/>
</dbReference>
<evidence type="ECO:0000256" key="4">
    <source>
        <dbReference type="ARBA" id="ARBA00022963"/>
    </source>
</evidence>
<keyword evidence="5" id="KW-0443">Lipid metabolism</keyword>
<evidence type="ECO:0000256" key="3">
    <source>
        <dbReference type="ARBA" id="ARBA00022801"/>
    </source>
</evidence>
<dbReference type="InterPro" id="IPR001849">
    <property type="entry name" value="PH_domain"/>
</dbReference>
<comment type="catalytic activity">
    <reaction evidence="1 6">
        <text>a 1,2-diacyl-sn-glycero-3-phosphocholine + H2O = a 1,2-diacyl-sn-glycero-3-phosphate + choline + H(+)</text>
        <dbReference type="Rhea" id="RHEA:14445"/>
        <dbReference type="ChEBI" id="CHEBI:15354"/>
        <dbReference type="ChEBI" id="CHEBI:15377"/>
        <dbReference type="ChEBI" id="CHEBI:15378"/>
        <dbReference type="ChEBI" id="CHEBI:57643"/>
        <dbReference type="ChEBI" id="CHEBI:58608"/>
        <dbReference type="EC" id="3.1.4.4"/>
    </reaction>
</comment>
<dbReference type="Pfam" id="PF13091">
    <property type="entry name" value="PLDc_2"/>
    <property type="match status" value="1"/>
</dbReference>
<feature type="domain" description="PH" evidence="8">
    <location>
        <begin position="141"/>
        <end position="287"/>
    </location>
</feature>
<evidence type="ECO:0000256" key="7">
    <source>
        <dbReference type="SAM" id="MobiDB-lite"/>
    </source>
</evidence>
<dbReference type="GO" id="GO:0009395">
    <property type="term" value="P:phospholipid catabolic process"/>
    <property type="evidence" value="ECO:0007669"/>
    <property type="project" value="TreeGrafter"/>
</dbReference>
<dbReference type="Pfam" id="PF00614">
    <property type="entry name" value="PLDc"/>
    <property type="match status" value="1"/>
</dbReference>
<reference evidence="10 11" key="1">
    <citation type="submission" date="2014-06" db="EMBL/GenBank/DDBJ databases">
        <authorList>
            <person name="Swart Estienne"/>
        </authorList>
    </citation>
    <scope>NUCLEOTIDE SEQUENCE [LARGE SCALE GENOMIC DNA]</scope>
    <source>
        <strain evidence="10 11">130c</strain>
    </source>
</reference>
<gene>
    <name evidence="10" type="primary">Contig13181.g14058</name>
    <name evidence="10" type="ORF">STYLEM_13557</name>
</gene>
<evidence type="ECO:0000256" key="6">
    <source>
        <dbReference type="PIRNR" id="PIRNR009376"/>
    </source>
</evidence>
<dbReference type="InterPro" id="IPR025202">
    <property type="entry name" value="PLD-like_dom"/>
</dbReference>
<dbReference type="GO" id="GO:0004630">
    <property type="term" value="F:phospholipase D activity"/>
    <property type="evidence" value="ECO:0007669"/>
    <property type="project" value="UniProtKB-EC"/>
</dbReference>
<evidence type="ECO:0000256" key="5">
    <source>
        <dbReference type="ARBA" id="ARBA00023098"/>
    </source>
</evidence>
<keyword evidence="11" id="KW-1185">Reference proteome</keyword>